<dbReference type="EMBL" id="BMWX01000004">
    <property type="protein sequence ID" value="GGZ31894.1"/>
    <property type="molecule type" value="Genomic_DNA"/>
</dbReference>
<comment type="pathway">
    <text evidence="2">Amino-acid biosynthesis; L-methionine biosynthesis via de novo pathway; O-acetyl-L-homoserine from L-homoserine: step 1/1.</text>
</comment>
<dbReference type="Pfam" id="PF00561">
    <property type="entry name" value="Abhydrolase_1"/>
    <property type="match status" value="1"/>
</dbReference>
<dbReference type="GO" id="GO:0009086">
    <property type="term" value="P:methionine biosynthetic process"/>
    <property type="evidence" value="ECO:0007669"/>
    <property type="project" value="UniProtKB-UniRule"/>
</dbReference>
<comment type="subcellular location">
    <subcellularLocation>
        <location evidence="2">Cytoplasm</location>
    </subcellularLocation>
</comment>
<sequence>MSQETFHCQEELKLESGEVLPEFDLCYTTQGHLTPKKDNVIWVLHALTGDSNVQEWWSGLVGEDKFFDPTKYFIVCANNLGSCYGSTQPLSTNPVTGKAYYYDFPNLATRDMAAAFDRLREHLGIESIDTIIGGSLGGQVALEWSYILQEKVKNTIIVASNAKTSPWTIGFNEAQRMAIESDCTWGEKRPDAGKKGLETARAIGMLSYRHQEIFQASQSESEEKTDHFKVSSYLRYQGVKLANRFNALSYWVLTKAMDSHDLGRARGGTAKALSEIKSKVLSIGINTDMLFNKEESQFISQHVPKGTYREISSIYGHDAFLVENEQINYILKSFYLENND</sequence>
<keyword evidence="1 2" id="KW-0808">Transferase</keyword>
<evidence type="ECO:0000259" key="4">
    <source>
        <dbReference type="Pfam" id="PF00561"/>
    </source>
</evidence>
<feature type="binding site" evidence="2">
    <location>
        <position position="318"/>
    </location>
    <ligand>
        <name>substrate</name>
    </ligand>
</feature>
<dbReference type="InterPro" id="IPR029058">
    <property type="entry name" value="AB_hydrolase_fold"/>
</dbReference>
<evidence type="ECO:0000256" key="3">
    <source>
        <dbReference type="PIRSR" id="PIRSR000443-1"/>
    </source>
</evidence>
<keyword evidence="2" id="KW-0028">Amino-acid biosynthesis</keyword>
<reference evidence="5" key="2">
    <citation type="submission" date="2020-09" db="EMBL/GenBank/DDBJ databases">
        <authorList>
            <person name="Sun Q."/>
            <person name="Kim S."/>
        </authorList>
    </citation>
    <scope>NUCLEOTIDE SEQUENCE</scope>
    <source>
        <strain evidence="5">KCTC 12368</strain>
    </source>
</reference>
<dbReference type="GO" id="GO:0004414">
    <property type="term" value="F:homoserine O-acetyltransferase activity"/>
    <property type="evidence" value="ECO:0007669"/>
    <property type="project" value="UniProtKB-UniRule"/>
</dbReference>
<dbReference type="AlphaFoldDB" id="A0A918USW4"/>
<dbReference type="EC" id="2.3.1.31" evidence="2"/>
<feature type="active site" evidence="2 3">
    <location>
        <position position="317"/>
    </location>
</feature>
<organism evidence="5 6">
    <name type="scientific">Echinicola pacifica</name>
    <dbReference type="NCBI Taxonomy" id="346377"/>
    <lineage>
        <taxon>Bacteria</taxon>
        <taxon>Pseudomonadati</taxon>
        <taxon>Bacteroidota</taxon>
        <taxon>Cytophagia</taxon>
        <taxon>Cytophagales</taxon>
        <taxon>Cyclobacteriaceae</taxon>
        <taxon>Echinicola</taxon>
    </lineage>
</organism>
<feature type="binding site" evidence="2">
    <location>
        <position position="201"/>
    </location>
    <ligand>
        <name>substrate</name>
    </ligand>
</feature>
<protein>
    <recommendedName>
        <fullName evidence="2">Homoserine O-acetyltransferase</fullName>
        <shortName evidence="2">HAT</shortName>
        <ecNumber evidence="2">2.3.1.31</ecNumber>
    </recommendedName>
    <alternativeName>
        <fullName evidence="2">Homoserine transacetylase</fullName>
        <shortName evidence="2">HTA</shortName>
    </alternativeName>
</protein>
<comment type="caution">
    <text evidence="5">The sequence shown here is derived from an EMBL/GenBank/DDBJ whole genome shotgun (WGS) entry which is preliminary data.</text>
</comment>
<dbReference type="HAMAP" id="MF_00296">
    <property type="entry name" value="MetX_acyltransf"/>
    <property type="match status" value="1"/>
</dbReference>
<dbReference type="GO" id="GO:0009092">
    <property type="term" value="P:homoserine metabolic process"/>
    <property type="evidence" value="ECO:0007669"/>
    <property type="project" value="TreeGrafter"/>
</dbReference>
<evidence type="ECO:0000313" key="6">
    <source>
        <dbReference type="Proteomes" id="UP000619457"/>
    </source>
</evidence>
<dbReference type="PIRSF" id="PIRSF000443">
    <property type="entry name" value="Homoser_Ac_trans"/>
    <property type="match status" value="1"/>
</dbReference>
<accession>A0A918USW4</accession>
<feature type="domain" description="AB hydrolase-1" evidence="4">
    <location>
        <begin position="40"/>
        <end position="322"/>
    </location>
</feature>
<dbReference type="InterPro" id="IPR008220">
    <property type="entry name" value="HAT_MetX-like"/>
</dbReference>
<proteinExistence type="inferred from homology"/>
<keyword evidence="2" id="KW-0963">Cytoplasm</keyword>
<feature type="active site" description="Nucleophile" evidence="2 3">
    <location>
        <position position="135"/>
    </location>
</feature>
<evidence type="ECO:0000256" key="1">
    <source>
        <dbReference type="ARBA" id="ARBA00022679"/>
    </source>
</evidence>
<comment type="caution">
    <text evidence="2">Lacks conserved residue(s) required for the propagation of feature annotation.</text>
</comment>
<dbReference type="Gene3D" id="3.40.50.1820">
    <property type="entry name" value="alpha/beta hydrolase"/>
    <property type="match status" value="1"/>
</dbReference>
<evidence type="ECO:0000256" key="2">
    <source>
        <dbReference type="HAMAP-Rule" id="MF_00296"/>
    </source>
</evidence>
<dbReference type="SUPFAM" id="SSF53474">
    <property type="entry name" value="alpha/beta-Hydrolases"/>
    <property type="match status" value="1"/>
</dbReference>
<dbReference type="GO" id="GO:0005737">
    <property type="term" value="C:cytoplasm"/>
    <property type="evidence" value="ECO:0007669"/>
    <property type="project" value="UniProtKB-SubCell"/>
</dbReference>
<dbReference type="NCBIfam" id="TIGR01392">
    <property type="entry name" value="homoserO_Ac_trn"/>
    <property type="match status" value="1"/>
</dbReference>
<evidence type="ECO:0000313" key="5">
    <source>
        <dbReference type="EMBL" id="GGZ31894.1"/>
    </source>
</evidence>
<comment type="catalytic activity">
    <reaction evidence="2">
        <text>L-homoserine + acetyl-CoA = O-acetyl-L-homoserine + CoA</text>
        <dbReference type="Rhea" id="RHEA:13701"/>
        <dbReference type="ChEBI" id="CHEBI:57287"/>
        <dbReference type="ChEBI" id="CHEBI:57288"/>
        <dbReference type="ChEBI" id="CHEBI:57476"/>
        <dbReference type="ChEBI" id="CHEBI:57716"/>
        <dbReference type="EC" id="2.3.1.31"/>
    </reaction>
</comment>
<name>A0A918USW4_9BACT</name>
<dbReference type="InterPro" id="IPR000073">
    <property type="entry name" value="AB_hydrolase_1"/>
</dbReference>
<reference evidence="5" key="1">
    <citation type="journal article" date="2014" name="Int. J. Syst. Evol. Microbiol.">
        <title>Complete genome sequence of Corynebacterium casei LMG S-19264T (=DSM 44701T), isolated from a smear-ripened cheese.</title>
        <authorList>
            <consortium name="US DOE Joint Genome Institute (JGI-PGF)"/>
            <person name="Walter F."/>
            <person name="Albersmeier A."/>
            <person name="Kalinowski J."/>
            <person name="Ruckert C."/>
        </authorList>
    </citation>
    <scope>NUCLEOTIDE SEQUENCE</scope>
    <source>
        <strain evidence="5">KCTC 12368</strain>
    </source>
</reference>
<gene>
    <name evidence="5" type="primary">metX</name>
    <name evidence="2" type="synonym">metXA</name>
    <name evidence="5" type="ORF">GCM10007049_26580</name>
</gene>
<keyword evidence="2" id="KW-0012">Acyltransferase</keyword>
<comment type="subunit">
    <text evidence="2">Homodimer.</text>
</comment>
<comment type="similarity">
    <text evidence="2">Belongs to the AB hydrolase superfamily. MetX family.</text>
</comment>
<comment type="function">
    <text evidence="2">Transfers an acetyl group from acetyl-CoA to L-homoserine, forming acetyl-L-homoserine.</text>
</comment>
<keyword evidence="2" id="KW-0486">Methionine biosynthesis</keyword>
<dbReference type="PANTHER" id="PTHR32268">
    <property type="entry name" value="HOMOSERINE O-ACETYLTRANSFERASE"/>
    <property type="match status" value="1"/>
</dbReference>
<dbReference type="Proteomes" id="UP000619457">
    <property type="component" value="Unassembled WGS sequence"/>
</dbReference>
<feature type="active site" evidence="2 3">
    <location>
        <position position="288"/>
    </location>
</feature>
<keyword evidence="6" id="KW-1185">Reference proteome</keyword>
<dbReference type="PANTHER" id="PTHR32268:SF11">
    <property type="entry name" value="HOMOSERINE O-ACETYLTRANSFERASE"/>
    <property type="match status" value="1"/>
</dbReference>